<accession>A0A243RVI1</accession>
<comment type="caution">
    <text evidence="7">The sequence shown here is derived from an EMBL/GenBank/DDBJ whole genome shotgun (WGS) entry which is preliminary data.</text>
</comment>
<evidence type="ECO:0000259" key="6">
    <source>
        <dbReference type="Pfam" id="PF07291"/>
    </source>
</evidence>
<name>A0A243RVI1_9ACTN</name>
<evidence type="ECO:0000256" key="5">
    <source>
        <dbReference type="SAM" id="Phobius"/>
    </source>
</evidence>
<gene>
    <name evidence="7" type="ORF">CA984_04040</name>
</gene>
<proteinExistence type="predicted"/>
<feature type="transmembrane region" description="Helical" evidence="5">
    <location>
        <begin position="146"/>
        <end position="166"/>
    </location>
</feature>
<evidence type="ECO:0000256" key="1">
    <source>
        <dbReference type="ARBA" id="ARBA00004141"/>
    </source>
</evidence>
<sequence length="182" mass="17957">MKMLYLTIGCRALLAGVFVIALAGKVRGRAAFDEFVGSIVALGMFPRAGSVTAAYAVLGAEAVVILSLALPSTVLLGFAVAMALLAALTAGILAAVRRGRRAPCRCFGASAAPLGTAHVVRNLVLLLAGGAGLTAGTVAGDAGAGAHPAGVVLALVTAAVGALLVVRLDDLLGLFTTSAPPR</sequence>
<dbReference type="InterPro" id="IPR009908">
    <property type="entry name" value="Methylamine_util_MauE"/>
</dbReference>
<keyword evidence="8" id="KW-1185">Reference proteome</keyword>
<feature type="transmembrane region" description="Helical" evidence="5">
    <location>
        <begin position="123"/>
        <end position="140"/>
    </location>
</feature>
<evidence type="ECO:0000256" key="2">
    <source>
        <dbReference type="ARBA" id="ARBA00022692"/>
    </source>
</evidence>
<dbReference type="AlphaFoldDB" id="A0A243RVI1"/>
<feature type="transmembrane region" description="Helical" evidence="5">
    <location>
        <begin position="74"/>
        <end position="96"/>
    </location>
</feature>
<keyword evidence="3 5" id="KW-1133">Transmembrane helix</keyword>
<dbReference type="GO" id="GO:0030416">
    <property type="term" value="P:methylamine metabolic process"/>
    <property type="evidence" value="ECO:0007669"/>
    <property type="project" value="InterPro"/>
</dbReference>
<evidence type="ECO:0000313" key="7">
    <source>
        <dbReference type="EMBL" id="OUC99217.1"/>
    </source>
</evidence>
<dbReference type="Proteomes" id="UP000194761">
    <property type="component" value="Unassembled WGS sequence"/>
</dbReference>
<feature type="domain" description="Methylamine utilisation protein MauE" evidence="6">
    <location>
        <begin position="4"/>
        <end position="134"/>
    </location>
</feature>
<protein>
    <recommendedName>
        <fullName evidence="6">Methylamine utilisation protein MauE domain-containing protein</fullName>
    </recommendedName>
</protein>
<reference evidence="7 8" key="1">
    <citation type="submission" date="2017-05" db="EMBL/GenBank/DDBJ databases">
        <title>Biotechnological potential of actinobacteria isolated from South African environments.</title>
        <authorList>
            <person name="Le Roes-Hill M."/>
            <person name="Prins A."/>
            <person name="Durrell K.A."/>
        </authorList>
    </citation>
    <scope>NUCLEOTIDE SEQUENCE [LARGE SCALE GENOMIC DNA]</scope>
    <source>
        <strain evidence="7">M26</strain>
    </source>
</reference>
<dbReference type="EMBL" id="NGFP01000010">
    <property type="protein sequence ID" value="OUC99217.1"/>
    <property type="molecule type" value="Genomic_DNA"/>
</dbReference>
<dbReference type="Pfam" id="PF07291">
    <property type="entry name" value="MauE"/>
    <property type="match status" value="1"/>
</dbReference>
<evidence type="ECO:0000256" key="3">
    <source>
        <dbReference type="ARBA" id="ARBA00022989"/>
    </source>
</evidence>
<comment type="subcellular location">
    <subcellularLocation>
        <location evidence="1">Membrane</location>
        <topology evidence="1">Multi-pass membrane protein</topology>
    </subcellularLocation>
</comment>
<keyword evidence="4 5" id="KW-0472">Membrane</keyword>
<evidence type="ECO:0000256" key="4">
    <source>
        <dbReference type="ARBA" id="ARBA00023136"/>
    </source>
</evidence>
<evidence type="ECO:0000313" key="8">
    <source>
        <dbReference type="Proteomes" id="UP000194761"/>
    </source>
</evidence>
<organism evidence="7 8">
    <name type="scientific">Streptosporangium minutum</name>
    <dbReference type="NCBI Taxonomy" id="569862"/>
    <lineage>
        <taxon>Bacteria</taxon>
        <taxon>Bacillati</taxon>
        <taxon>Actinomycetota</taxon>
        <taxon>Actinomycetes</taxon>
        <taxon>Streptosporangiales</taxon>
        <taxon>Streptosporangiaceae</taxon>
        <taxon>Streptosporangium</taxon>
    </lineage>
</organism>
<keyword evidence="2 5" id="KW-0812">Transmembrane</keyword>
<dbReference type="GO" id="GO:0016020">
    <property type="term" value="C:membrane"/>
    <property type="evidence" value="ECO:0007669"/>
    <property type="project" value="UniProtKB-SubCell"/>
</dbReference>